<evidence type="ECO:0000256" key="6">
    <source>
        <dbReference type="SAM" id="MobiDB-lite"/>
    </source>
</evidence>
<evidence type="ECO:0000256" key="3">
    <source>
        <dbReference type="ARBA" id="ARBA00022705"/>
    </source>
</evidence>
<dbReference type="EMBL" id="HG739870">
    <property type="protein sequence ID" value="CDP19920.1"/>
    <property type="molecule type" value="Genomic_DNA"/>
</dbReference>
<feature type="domain" description="Origin recognition complex subunit 3 winged helix C-terminal" evidence="8">
    <location>
        <begin position="598"/>
        <end position="727"/>
    </location>
</feature>
<gene>
    <name evidence="9" type="ORF">GSCOC_T00002512001</name>
</gene>
<dbReference type="GO" id="GO:0006270">
    <property type="term" value="P:DNA replication initiation"/>
    <property type="evidence" value="ECO:0007669"/>
    <property type="project" value="TreeGrafter"/>
</dbReference>
<dbReference type="Pfam" id="PF07034">
    <property type="entry name" value="ORC3_N"/>
    <property type="match status" value="1"/>
</dbReference>
<keyword evidence="4" id="KW-0238">DNA-binding</keyword>
<dbReference type="PANTHER" id="PTHR12748:SF0">
    <property type="entry name" value="ORIGIN RECOGNITION COMPLEX SUBUNIT 3"/>
    <property type="match status" value="1"/>
</dbReference>
<reference evidence="10" key="1">
    <citation type="journal article" date="2014" name="Science">
        <title>The coffee genome provides insight into the convergent evolution of caffeine biosynthesis.</title>
        <authorList>
            <person name="Denoeud F."/>
            <person name="Carretero-Paulet L."/>
            <person name="Dereeper A."/>
            <person name="Droc G."/>
            <person name="Guyot R."/>
            <person name="Pietrella M."/>
            <person name="Zheng C."/>
            <person name="Alberti A."/>
            <person name="Anthony F."/>
            <person name="Aprea G."/>
            <person name="Aury J.M."/>
            <person name="Bento P."/>
            <person name="Bernard M."/>
            <person name="Bocs S."/>
            <person name="Campa C."/>
            <person name="Cenci A."/>
            <person name="Combes M.C."/>
            <person name="Crouzillat D."/>
            <person name="Da Silva C."/>
            <person name="Daddiego L."/>
            <person name="De Bellis F."/>
            <person name="Dussert S."/>
            <person name="Garsmeur O."/>
            <person name="Gayraud T."/>
            <person name="Guignon V."/>
            <person name="Jahn K."/>
            <person name="Jamilloux V."/>
            <person name="Joet T."/>
            <person name="Labadie K."/>
            <person name="Lan T."/>
            <person name="Leclercq J."/>
            <person name="Lepelley M."/>
            <person name="Leroy T."/>
            <person name="Li L.T."/>
            <person name="Librado P."/>
            <person name="Lopez L."/>
            <person name="Munoz A."/>
            <person name="Noel B."/>
            <person name="Pallavicini A."/>
            <person name="Perrotta G."/>
            <person name="Poncet V."/>
            <person name="Pot D."/>
            <person name="Priyono X."/>
            <person name="Rigoreau M."/>
            <person name="Rouard M."/>
            <person name="Rozas J."/>
            <person name="Tranchant-Dubreuil C."/>
            <person name="VanBuren R."/>
            <person name="Zhang Q."/>
            <person name="Andrade A.C."/>
            <person name="Argout X."/>
            <person name="Bertrand B."/>
            <person name="de Kochko A."/>
            <person name="Graziosi G."/>
            <person name="Henry R.J."/>
            <person name="Jayarama X."/>
            <person name="Ming R."/>
            <person name="Nagai C."/>
            <person name="Rounsley S."/>
            <person name="Sankoff D."/>
            <person name="Giuliano G."/>
            <person name="Albert V.A."/>
            <person name="Wincker P."/>
            <person name="Lashermes P."/>
        </authorList>
    </citation>
    <scope>NUCLEOTIDE SEQUENCE [LARGE SCALE GENOMIC DNA]</scope>
    <source>
        <strain evidence="10">cv. DH200-94</strain>
    </source>
</reference>
<dbReference type="InterPro" id="IPR040855">
    <property type="entry name" value="ORC_WH_C"/>
</dbReference>
<comment type="similarity">
    <text evidence="2">Belongs to the ORC3 family.</text>
</comment>
<evidence type="ECO:0000259" key="8">
    <source>
        <dbReference type="Pfam" id="PF18137"/>
    </source>
</evidence>
<evidence type="ECO:0000259" key="7">
    <source>
        <dbReference type="Pfam" id="PF07034"/>
    </source>
</evidence>
<proteinExistence type="inferred from homology"/>
<dbReference type="PANTHER" id="PTHR12748">
    <property type="entry name" value="ORIGIN RECOGNITION COMPLEX SUBUNIT 3"/>
    <property type="match status" value="1"/>
</dbReference>
<comment type="subcellular location">
    <subcellularLocation>
        <location evidence="1">Nucleus</location>
    </subcellularLocation>
</comment>
<evidence type="ECO:0000256" key="1">
    <source>
        <dbReference type="ARBA" id="ARBA00004123"/>
    </source>
</evidence>
<dbReference type="OrthoDB" id="10265211at2759"/>
<evidence type="ECO:0000256" key="2">
    <source>
        <dbReference type="ARBA" id="ARBA00010977"/>
    </source>
</evidence>
<dbReference type="InterPro" id="IPR020795">
    <property type="entry name" value="ORC3"/>
</dbReference>
<dbReference type="GO" id="GO:0005664">
    <property type="term" value="C:nuclear origin of replication recognition complex"/>
    <property type="evidence" value="ECO:0007669"/>
    <property type="project" value="InterPro"/>
</dbReference>
<dbReference type="GO" id="GO:0003688">
    <property type="term" value="F:DNA replication origin binding"/>
    <property type="evidence" value="ECO:0007669"/>
    <property type="project" value="TreeGrafter"/>
</dbReference>
<dbReference type="CDD" id="cd20704">
    <property type="entry name" value="Orc3"/>
    <property type="match status" value="2"/>
</dbReference>
<dbReference type="GO" id="GO:0005656">
    <property type="term" value="C:nuclear pre-replicative complex"/>
    <property type="evidence" value="ECO:0007669"/>
    <property type="project" value="TreeGrafter"/>
</dbReference>
<feature type="region of interest" description="Disordered" evidence="6">
    <location>
        <begin position="662"/>
        <end position="688"/>
    </location>
</feature>
<dbReference type="AlphaFoldDB" id="A0A068VGF7"/>
<dbReference type="GO" id="GO:0031261">
    <property type="term" value="C:DNA replication preinitiation complex"/>
    <property type="evidence" value="ECO:0007669"/>
    <property type="project" value="TreeGrafter"/>
</dbReference>
<dbReference type="OMA" id="YCLMEHY"/>
<dbReference type="Gramene" id="CDP19920">
    <property type="protein sequence ID" value="CDP19920"/>
    <property type="gene ID" value="GSCOC_T00002512001"/>
</dbReference>
<name>A0A068VGF7_COFCA</name>
<dbReference type="InParanoid" id="A0A068VGF7"/>
<dbReference type="Pfam" id="PF18137">
    <property type="entry name" value="WHD_ORC"/>
    <property type="match status" value="1"/>
</dbReference>
<keyword evidence="3" id="KW-0235">DNA replication</keyword>
<accession>A0A068VGF7</accession>
<keyword evidence="5" id="KW-0539">Nucleus</keyword>
<evidence type="ECO:0000313" key="10">
    <source>
        <dbReference type="Proteomes" id="UP000295252"/>
    </source>
</evidence>
<protein>
    <submittedName>
        <fullName evidence="9">Uncharacterized protein</fullName>
    </submittedName>
</protein>
<organism evidence="9 10">
    <name type="scientific">Coffea canephora</name>
    <name type="common">Robusta coffee</name>
    <dbReference type="NCBI Taxonomy" id="49390"/>
    <lineage>
        <taxon>Eukaryota</taxon>
        <taxon>Viridiplantae</taxon>
        <taxon>Streptophyta</taxon>
        <taxon>Embryophyta</taxon>
        <taxon>Tracheophyta</taxon>
        <taxon>Spermatophyta</taxon>
        <taxon>Magnoliopsida</taxon>
        <taxon>eudicotyledons</taxon>
        <taxon>Gunneridae</taxon>
        <taxon>Pentapetalae</taxon>
        <taxon>asterids</taxon>
        <taxon>lamiids</taxon>
        <taxon>Gentianales</taxon>
        <taxon>Rubiaceae</taxon>
        <taxon>Ixoroideae</taxon>
        <taxon>Gardenieae complex</taxon>
        <taxon>Bertiereae - Coffeeae clade</taxon>
        <taxon>Coffeeae</taxon>
        <taxon>Coffea</taxon>
    </lineage>
</organism>
<dbReference type="PhylomeDB" id="A0A068VGF7"/>
<evidence type="ECO:0000256" key="4">
    <source>
        <dbReference type="ARBA" id="ARBA00023125"/>
    </source>
</evidence>
<dbReference type="Proteomes" id="UP000295252">
    <property type="component" value="Chromosome II"/>
</dbReference>
<evidence type="ECO:0000256" key="5">
    <source>
        <dbReference type="ARBA" id="ARBA00023242"/>
    </source>
</evidence>
<keyword evidence="10" id="KW-1185">Reference proteome</keyword>
<dbReference type="STRING" id="49390.A0A068VGF7"/>
<sequence length="729" mass="82224">MGTSNPVVVDENSLQPYFVLHKASQPPRKTSGKTKRRIDLSPLDPHKSDNGSVEDLDCFGMCLQTFHFFWSKIEVVIKDVMREINGDVFDKIGCWIRESFDAMSSCKVSDLSQATNSYPLLLPASHLALSKQLFTGLVCTKNMEFVDDSPTFTELAQHLKSRGCHVANLSSLDFYEKNGTSNCLRNLLRQFLMGSTDAADISSLASWYHEQDRYKNPIIVIIEGIERCRESVLSDFITLLSEWTVKLPIILIMGVTTIVDALRDILPSSTLQYLSPSKFVLGSPTERMDAVIESVLVKYGTCFCLGHEVATFLRNYFLREDGTLTSFIRAFKMACVQHFILYPSGLAISGLLENKYSHDLSYGTIASLQGSIVKQAFGLPSQLRNNQVEPDGDIFHDLTEIQRHWHLWSSLVMCIYEAAKYQKTTLLDLYCEVLDPQLYKAEASGDQVASRYSGSLCSKSHCLLGKHPSLEMCGSICQAARGLRDLPAKELWQLLMKWSELTNGTSEVHEKIKELQSLARSEDRMHLSMQQMDMSNIHTIRGNVISGKDMAKLGEQAARLAGCMVWEYMQPIECIPLHEVICFKNVDKLQSALIGDPRTRIQIDLLESQKFLKCSCCRENACISLPSIHDTSIIYSLAQEHGDLINIHDWFQSFKVTISKSGMRTKSRLKQSQSPSPKKRKPSNEPQKISEASIQARFCRAVCELQIAGLIRMPSKRRQDYVQRVAFGL</sequence>
<dbReference type="GO" id="GO:0048527">
    <property type="term" value="P:lateral root development"/>
    <property type="evidence" value="ECO:0007669"/>
    <property type="project" value="EnsemblPlants"/>
</dbReference>
<feature type="domain" description="Origin recognition complex subunit 3 N-terminal" evidence="7">
    <location>
        <begin position="16"/>
        <end position="342"/>
    </location>
</feature>
<dbReference type="GO" id="GO:0009744">
    <property type="term" value="P:response to sucrose"/>
    <property type="evidence" value="ECO:0007669"/>
    <property type="project" value="EnsemblPlants"/>
</dbReference>
<dbReference type="FunCoup" id="A0A068VGF7">
    <property type="interactions" value="2287"/>
</dbReference>
<dbReference type="InterPro" id="IPR045667">
    <property type="entry name" value="ORC3_N"/>
</dbReference>
<evidence type="ECO:0000313" key="9">
    <source>
        <dbReference type="EMBL" id="CDP19920.1"/>
    </source>
</evidence>
<feature type="region of interest" description="Disordered" evidence="6">
    <location>
        <begin position="24"/>
        <end position="46"/>
    </location>
</feature>